<proteinExistence type="predicted"/>
<reference evidence="5" key="1">
    <citation type="submission" date="2017-11" db="EMBL/GenBank/DDBJ databases">
        <authorList>
            <person name="Kuznetsova I."/>
            <person name="Sazanova A."/>
            <person name="Chirak E."/>
            <person name="Safronova V."/>
            <person name="Willems A."/>
        </authorList>
    </citation>
    <scope>NUCLEOTIDE SEQUENCE [LARGE SCALE GENOMIC DNA]</scope>
    <source>
        <strain evidence="5">STM 196</strain>
    </source>
</reference>
<dbReference type="InterPro" id="IPR016181">
    <property type="entry name" value="Acyl_CoA_acyltransferase"/>
</dbReference>
<sequence>MWVRSATKEDLDAVRDMLALTWHATYDDIYGVEKVNAITNRYHSLDALKKQLAKPYSEFIIADDGADIMGMAYASQKDHKLSILNQLYVHPEHQKQGVGSLLLAEVESAFPGVFALQLEVIEQNQNAIRFYESRGFERTNGRTDNWGEPNSGISVVVLEKSLTGYELAP</sequence>
<protein>
    <submittedName>
        <fullName evidence="4">GNAT family N-acetyltransferase</fullName>
    </submittedName>
</protein>
<evidence type="ECO:0000313" key="4">
    <source>
        <dbReference type="EMBL" id="PSH62564.1"/>
    </source>
</evidence>
<dbReference type="PROSITE" id="PS51186">
    <property type="entry name" value="GNAT"/>
    <property type="match status" value="1"/>
</dbReference>
<evidence type="ECO:0000313" key="5">
    <source>
        <dbReference type="Proteomes" id="UP000241444"/>
    </source>
</evidence>
<dbReference type="OrthoDB" id="7925327at2"/>
<dbReference type="PANTHER" id="PTHR43420">
    <property type="entry name" value="ACETYLTRANSFERASE"/>
    <property type="match status" value="1"/>
</dbReference>
<name>A0A2P7B7X0_9HYPH</name>
<dbReference type="Proteomes" id="UP000241444">
    <property type="component" value="Unassembled WGS sequence"/>
</dbReference>
<dbReference type="AlphaFoldDB" id="A0A2P7B7X0"/>
<keyword evidence="1 4" id="KW-0808">Transferase</keyword>
<dbReference type="RefSeq" id="WP_106713830.1">
    <property type="nucleotide sequence ID" value="NZ_PGGO01000029.1"/>
</dbReference>
<dbReference type="InterPro" id="IPR050680">
    <property type="entry name" value="YpeA/RimI_acetyltransf"/>
</dbReference>
<keyword evidence="2" id="KW-0012">Acyltransferase</keyword>
<dbReference type="SUPFAM" id="SSF55729">
    <property type="entry name" value="Acyl-CoA N-acyltransferases (Nat)"/>
    <property type="match status" value="1"/>
</dbReference>
<dbReference type="Gene3D" id="3.40.630.30">
    <property type="match status" value="1"/>
</dbReference>
<evidence type="ECO:0000256" key="1">
    <source>
        <dbReference type="ARBA" id="ARBA00022679"/>
    </source>
</evidence>
<evidence type="ECO:0000259" key="3">
    <source>
        <dbReference type="PROSITE" id="PS51186"/>
    </source>
</evidence>
<dbReference type="EMBL" id="PGGO01000029">
    <property type="protein sequence ID" value="PSH62564.1"/>
    <property type="molecule type" value="Genomic_DNA"/>
</dbReference>
<gene>
    <name evidence="4" type="ORF">CU102_25240</name>
</gene>
<keyword evidence="5" id="KW-1185">Reference proteome</keyword>
<dbReference type="CDD" id="cd04301">
    <property type="entry name" value="NAT_SF"/>
    <property type="match status" value="1"/>
</dbReference>
<dbReference type="Pfam" id="PF13673">
    <property type="entry name" value="Acetyltransf_10"/>
    <property type="match status" value="1"/>
</dbReference>
<dbReference type="InterPro" id="IPR000182">
    <property type="entry name" value="GNAT_dom"/>
</dbReference>
<evidence type="ECO:0000256" key="2">
    <source>
        <dbReference type="ARBA" id="ARBA00023315"/>
    </source>
</evidence>
<feature type="domain" description="N-acetyltransferase" evidence="3">
    <location>
        <begin position="1"/>
        <end position="163"/>
    </location>
</feature>
<accession>A0A2P7B7X0</accession>
<dbReference type="GO" id="GO:0016747">
    <property type="term" value="F:acyltransferase activity, transferring groups other than amino-acyl groups"/>
    <property type="evidence" value="ECO:0007669"/>
    <property type="project" value="InterPro"/>
</dbReference>
<organism evidence="4 5">
    <name type="scientific">Phyllobacterium brassicacearum</name>
    <dbReference type="NCBI Taxonomy" id="314235"/>
    <lineage>
        <taxon>Bacteria</taxon>
        <taxon>Pseudomonadati</taxon>
        <taxon>Pseudomonadota</taxon>
        <taxon>Alphaproteobacteria</taxon>
        <taxon>Hyphomicrobiales</taxon>
        <taxon>Phyllobacteriaceae</taxon>
        <taxon>Phyllobacterium</taxon>
    </lineage>
</organism>
<comment type="caution">
    <text evidence="4">The sequence shown here is derived from an EMBL/GenBank/DDBJ whole genome shotgun (WGS) entry which is preliminary data.</text>
</comment>